<dbReference type="Proteomes" id="UP001638806">
    <property type="component" value="Unassembled WGS sequence"/>
</dbReference>
<proteinExistence type="predicted"/>
<organism evidence="1 2">
    <name type="scientific">Purpureocillium lilacinum</name>
    <name type="common">Paecilomyces lilacinus</name>
    <dbReference type="NCBI Taxonomy" id="33203"/>
    <lineage>
        <taxon>Eukaryota</taxon>
        <taxon>Fungi</taxon>
        <taxon>Dikarya</taxon>
        <taxon>Ascomycota</taxon>
        <taxon>Pezizomycotina</taxon>
        <taxon>Sordariomycetes</taxon>
        <taxon>Hypocreomycetidae</taxon>
        <taxon>Hypocreales</taxon>
        <taxon>Ophiocordycipitaceae</taxon>
        <taxon>Purpureocillium</taxon>
    </lineage>
</organism>
<dbReference type="EMBL" id="JBGNUJ010000003">
    <property type="protein sequence ID" value="KAL3962326.1"/>
    <property type="molecule type" value="Genomic_DNA"/>
</dbReference>
<evidence type="ECO:0000313" key="1">
    <source>
        <dbReference type="EMBL" id="KAL3962326.1"/>
    </source>
</evidence>
<accession>A0ACC4E119</accession>
<gene>
    <name evidence="1" type="ORF">ACCO45_003849</name>
</gene>
<name>A0ACC4E119_PURLI</name>
<reference evidence="1" key="1">
    <citation type="submission" date="2024-12" db="EMBL/GenBank/DDBJ databases">
        <title>Comparative genomics and development of molecular markers within Purpureocillium lilacinum and among Purpureocillium species.</title>
        <authorList>
            <person name="Yeh Z.-Y."/>
            <person name="Ni N.-T."/>
            <person name="Lo P.-H."/>
            <person name="Mushyakhwo K."/>
            <person name="Lin C.-F."/>
            <person name="Nai Y.-S."/>
        </authorList>
    </citation>
    <scope>NUCLEOTIDE SEQUENCE</scope>
    <source>
        <strain evidence="1">NCHU-NPUST-175</strain>
    </source>
</reference>
<evidence type="ECO:0000313" key="2">
    <source>
        <dbReference type="Proteomes" id="UP001638806"/>
    </source>
</evidence>
<protein>
    <submittedName>
        <fullName evidence="1">Uncharacterized protein</fullName>
    </submittedName>
</protein>
<keyword evidence="2" id="KW-1185">Reference proteome</keyword>
<comment type="caution">
    <text evidence="1">The sequence shown here is derived from an EMBL/GenBank/DDBJ whole genome shotgun (WGS) entry which is preliminary data.</text>
</comment>
<sequence>MLNTALGSARWRAELPCQHDEQMSRPDVQRSEAATATPDGISPPGRLSTKLRASASAPTLRSGSGDGATRVAPSQGKRKKAC</sequence>